<feature type="transmembrane region" description="Helical" evidence="2">
    <location>
        <begin position="518"/>
        <end position="541"/>
    </location>
</feature>
<keyword evidence="2" id="KW-0472">Membrane</keyword>
<proteinExistence type="predicted"/>
<protein>
    <submittedName>
        <fullName evidence="3">Uncharacterized protein</fullName>
    </submittedName>
</protein>
<feature type="transmembrane region" description="Helical" evidence="2">
    <location>
        <begin position="108"/>
        <end position="130"/>
    </location>
</feature>
<reference evidence="3" key="1">
    <citation type="journal article" date="2020" name="Stud. Mycol.">
        <title>101 Dothideomycetes genomes: a test case for predicting lifestyles and emergence of pathogens.</title>
        <authorList>
            <person name="Haridas S."/>
            <person name="Albert R."/>
            <person name="Binder M."/>
            <person name="Bloem J."/>
            <person name="Labutti K."/>
            <person name="Salamov A."/>
            <person name="Andreopoulos B."/>
            <person name="Baker S."/>
            <person name="Barry K."/>
            <person name="Bills G."/>
            <person name="Bluhm B."/>
            <person name="Cannon C."/>
            <person name="Castanera R."/>
            <person name="Culley D."/>
            <person name="Daum C."/>
            <person name="Ezra D."/>
            <person name="Gonzalez J."/>
            <person name="Henrissat B."/>
            <person name="Kuo A."/>
            <person name="Liang C."/>
            <person name="Lipzen A."/>
            <person name="Lutzoni F."/>
            <person name="Magnuson J."/>
            <person name="Mondo S."/>
            <person name="Nolan M."/>
            <person name="Ohm R."/>
            <person name="Pangilinan J."/>
            <person name="Park H.-J."/>
            <person name="Ramirez L."/>
            <person name="Alfaro M."/>
            <person name="Sun H."/>
            <person name="Tritt A."/>
            <person name="Yoshinaga Y."/>
            <person name="Zwiers L.-H."/>
            <person name="Turgeon B."/>
            <person name="Goodwin S."/>
            <person name="Spatafora J."/>
            <person name="Crous P."/>
            <person name="Grigoriev I."/>
        </authorList>
    </citation>
    <scope>NUCLEOTIDE SEQUENCE</scope>
    <source>
        <strain evidence="3">ATCC 36951</strain>
    </source>
</reference>
<dbReference type="PANTHER" id="PTHR35041">
    <property type="entry name" value="MEDIATOR OF RNA POLYMERASE II TRANSCRIPTION SUBUNIT 1"/>
    <property type="match status" value="1"/>
</dbReference>
<dbReference type="Proteomes" id="UP000799537">
    <property type="component" value="Unassembled WGS sequence"/>
</dbReference>
<keyword evidence="2" id="KW-1133">Transmembrane helix</keyword>
<organism evidence="3 4">
    <name type="scientific">Zasmidium cellare ATCC 36951</name>
    <dbReference type="NCBI Taxonomy" id="1080233"/>
    <lineage>
        <taxon>Eukaryota</taxon>
        <taxon>Fungi</taxon>
        <taxon>Dikarya</taxon>
        <taxon>Ascomycota</taxon>
        <taxon>Pezizomycotina</taxon>
        <taxon>Dothideomycetes</taxon>
        <taxon>Dothideomycetidae</taxon>
        <taxon>Mycosphaerellales</taxon>
        <taxon>Mycosphaerellaceae</taxon>
        <taxon>Zasmidium</taxon>
    </lineage>
</organism>
<dbReference type="EMBL" id="ML993585">
    <property type="protein sequence ID" value="KAF2170478.1"/>
    <property type="molecule type" value="Genomic_DNA"/>
</dbReference>
<feature type="transmembrane region" description="Helical" evidence="2">
    <location>
        <begin position="49"/>
        <end position="72"/>
    </location>
</feature>
<evidence type="ECO:0000256" key="2">
    <source>
        <dbReference type="SAM" id="Phobius"/>
    </source>
</evidence>
<keyword evidence="2" id="KW-0812">Transmembrane</keyword>
<feature type="region of interest" description="Disordered" evidence="1">
    <location>
        <begin position="596"/>
        <end position="629"/>
    </location>
</feature>
<name>A0A6A6CW94_ZASCE</name>
<dbReference type="GeneID" id="54565099"/>
<keyword evidence="4" id="KW-1185">Reference proteome</keyword>
<sequence>MVRDALDSSNHHSPGICCRLLFTIGHHLFYTCLQGTPVDDGMFAQQYNLAIGSAFAFLVRASLVLSIGAVYWQLFWRTLLSKDLPLETVDSLTSLLGSLVDLLLPRSWVGSPLLVAIAIVSWLIPFSTIIPPATLTVRLIPDVGHNQQSLRTPNFLARSLADTYLQQSDGDMANGPPRGYYVWNTYHGPTNNLARTVSSTACSGELPKLPSPATNASYVLSYIAPSLRCEAIPDFILSGFVLSMGCDPSLAFESAELSDSCYMYERQSVWNYLSWAPNSTAKVPFDNGSFSGGSLPINDGSPSSFLGNYESSPANLFVAVPGNLSEGWKVLNCSLFNATYNVNFTFQEDAQMVKVLDVNITNPILPLFSNDRRRSNVNISQTDFIRFNAQSLMDSLGCLMVGSVATADSTFSSEHATDGSMGVADAFTTEMYPIYTSSCDAQTTGYCSGSQSVTSSTEASPTSKWYQRPLADAMEDLFQNMTLSLFSRSEFLGVADEASTNVTITTVRNVYAYNRQRLWLAYGLAVGFCFVVLCVGCFVVLRAGATYSNKLSTVLRVTGGDRVDVDIDPNDRGGADLLPAHLEKAKLLCPLGSESFKELDEPGGPKQEDFAEAETSAMIQRPTSRPEEL</sequence>
<dbReference type="AlphaFoldDB" id="A0A6A6CW94"/>
<evidence type="ECO:0000256" key="1">
    <source>
        <dbReference type="SAM" id="MobiDB-lite"/>
    </source>
</evidence>
<gene>
    <name evidence="3" type="ORF">M409DRAFT_51517</name>
</gene>
<dbReference type="RefSeq" id="XP_033671367.1">
    <property type="nucleotide sequence ID" value="XM_033811827.1"/>
</dbReference>
<accession>A0A6A6CW94</accession>
<evidence type="ECO:0000313" key="4">
    <source>
        <dbReference type="Proteomes" id="UP000799537"/>
    </source>
</evidence>
<dbReference type="PANTHER" id="PTHR35041:SF6">
    <property type="entry name" value="FORMYLMETHIONINE DEFORMYLASE-LIKE PROTEIN-RELATED"/>
    <property type="match status" value="1"/>
</dbReference>
<dbReference type="OrthoDB" id="3646843at2759"/>
<evidence type="ECO:0000313" key="3">
    <source>
        <dbReference type="EMBL" id="KAF2170478.1"/>
    </source>
</evidence>